<dbReference type="PANTHER" id="PTHR43046:SF12">
    <property type="entry name" value="GDP-MANNOSE MANNOSYL HYDROLASE"/>
    <property type="match status" value="1"/>
</dbReference>
<gene>
    <name evidence="5" type="ORF">C1I98_23495</name>
</gene>
<dbReference type="InterPro" id="IPR020084">
    <property type="entry name" value="NUDIX_hydrolase_CS"/>
</dbReference>
<name>A0A2W2FV46_9ACTN</name>
<feature type="domain" description="Nudix hydrolase" evidence="4">
    <location>
        <begin position="4"/>
        <end position="133"/>
    </location>
</feature>
<sequence length="151" mass="16251">MFALVRAAAGALFFDTADRVMLVRPVYKAGLDIPGGCLSPGETPYQACVREVREELGIEPDIGRLLVADWEPGTRDGGTILFVFDGGEIDDGTRQRITFTDGELSGYDFCPPGELEDVLAGPLARRVKAGVVARELGETVYLEYGRAVPAT</sequence>
<evidence type="ECO:0000256" key="1">
    <source>
        <dbReference type="ARBA" id="ARBA00001946"/>
    </source>
</evidence>
<reference evidence="5 6" key="1">
    <citation type="submission" date="2018-01" db="EMBL/GenBank/DDBJ databases">
        <title>Draft genome sequence of Sphaerisporangium sp. 7K107.</title>
        <authorList>
            <person name="Sahin N."/>
            <person name="Saygin H."/>
            <person name="Ay H."/>
        </authorList>
    </citation>
    <scope>NUCLEOTIDE SEQUENCE [LARGE SCALE GENOMIC DNA]</scope>
    <source>
        <strain evidence="5 6">7K107</strain>
    </source>
</reference>
<protein>
    <submittedName>
        <fullName evidence="5">NUDIX hydrolase</fullName>
    </submittedName>
</protein>
<accession>A0A2W2FV46</accession>
<dbReference type="InterPro" id="IPR000086">
    <property type="entry name" value="NUDIX_hydrolase_dom"/>
</dbReference>
<keyword evidence="2 5" id="KW-0378">Hydrolase</keyword>
<dbReference type="Gene3D" id="3.90.79.10">
    <property type="entry name" value="Nucleoside Triphosphate Pyrophosphohydrolase"/>
    <property type="match status" value="1"/>
</dbReference>
<dbReference type="GO" id="GO:0016787">
    <property type="term" value="F:hydrolase activity"/>
    <property type="evidence" value="ECO:0007669"/>
    <property type="project" value="UniProtKB-KW"/>
</dbReference>
<dbReference type="InterPro" id="IPR015797">
    <property type="entry name" value="NUDIX_hydrolase-like_dom_sf"/>
</dbReference>
<dbReference type="AlphaFoldDB" id="A0A2W2FV46"/>
<dbReference type="SUPFAM" id="SSF55811">
    <property type="entry name" value="Nudix"/>
    <property type="match status" value="1"/>
</dbReference>
<dbReference type="PANTHER" id="PTHR43046">
    <property type="entry name" value="GDP-MANNOSE MANNOSYL HYDROLASE"/>
    <property type="match status" value="1"/>
</dbReference>
<proteinExistence type="predicted"/>
<evidence type="ECO:0000259" key="4">
    <source>
        <dbReference type="PROSITE" id="PS51462"/>
    </source>
</evidence>
<dbReference type="Pfam" id="PF00293">
    <property type="entry name" value="NUDIX"/>
    <property type="match status" value="1"/>
</dbReference>
<dbReference type="PROSITE" id="PS00893">
    <property type="entry name" value="NUDIX_BOX"/>
    <property type="match status" value="1"/>
</dbReference>
<comment type="cofactor">
    <cofactor evidence="1">
        <name>Mg(2+)</name>
        <dbReference type="ChEBI" id="CHEBI:18420"/>
    </cofactor>
</comment>
<evidence type="ECO:0000256" key="2">
    <source>
        <dbReference type="ARBA" id="ARBA00022801"/>
    </source>
</evidence>
<evidence type="ECO:0000256" key="3">
    <source>
        <dbReference type="ARBA" id="ARBA00022842"/>
    </source>
</evidence>
<dbReference type="Proteomes" id="UP000248544">
    <property type="component" value="Unassembled WGS sequence"/>
</dbReference>
<comment type="caution">
    <text evidence="5">The sequence shown here is derived from an EMBL/GenBank/DDBJ whole genome shotgun (WGS) entry which is preliminary data.</text>
</comment>
<dbReference type="PROSITE" id="PS51462">
    <property type="entry name" value="NUDIX"/>
    <property type="match status" value="1"/>
</dbReference>
<dbReference type="EMBL" id="POUA01000204">
    <property type="protein sequence ID" value="PZG39661.1"/>
    <property type="molecule type" value="Genomic_DNA"/>
</dbReference>
<keyword evidence="3" id="KW-0460">Magnesium</keyword>
<evidence type="ECO:0000313" key="5">
    <source>
        <dbReference type="EMBL" id="PZG39661.1"/>
    </source>
</evidence>
<organism evidence="5 6">
    <name type="scientific">Spongiactinospora gelatinilytica</name>
    <dbReference type="NCBI Taxonomy" id="2666298"/>
    <lineage>
        <taxon>Bacteria</taxon>
        <taxon>Bacillati</taxon>
        <taxon>Actinomycetota</taxon>
        <taxon>Actinomycetes</taxon>
        <taxon>Streptosporangiales</taxon>
        <taxon>Streptosporangiaceae</taxon>
        <taxon>Spongiactinospora</taxon>
    </lineage>
</organism>
<keyword evidence="6" id="KW-1185">Reference proteome</keyword>
<evidence type="ECO:0000313" key="6">
    <source>
        <dbReference type="Proteomes" id="UP000248544"/>
    </source>
</evidence>
<dbReference type="CDD" id="cd18876">
    <property type="entry name" value="NUDIX_Hydrolase"/>
    <property type="match status" value="1"/>
</dbReference>